<sequence length="186" mass="20043">MPRNPKNEKAEAVRFVSSATLATMMGTTRGTVQSWIESGCPVVSRPSGPGQSFTLDLAEVVRWRLERATAEAEARAIEAVKREIEGGQWADDGGETEEQAKTRRARADANIAEMKEAEFAGSVIPIAVAETMISKEYATMRQKLENLGNTLAARTAQITDPAKVKATADKLVREALSALVGKLPDA</sequence>
<evidence type="ECO:0008006" key="3">
    <source>
        <dbReference type="Google" id="ProtNLM"/>
    </source>
</evidence>
<dbReference type="Proteomes" id="UP001156691">
    <property type="component" value="Unassembled WGS sequence"/>
</dbReference>
<dbReference type="RefSeq" id="WP_284339055.1">
    <property type="nucleotide sequence ID" value="NZ_BSNS01000004.1"/>
</dbReference>
<proteinExistence type="predicted"/>
<name>A0ABQ5W1C9_9HYPH</name>
<protein>
    <recommendedName>
        <fullName evidence="3">Terminase small subunit</fullName>
    </recommendedName>
</protein>
<reference evidence="2" key="1">
    <citation type="journal article" date="2019" name="Int. J. Syst. Evol. Microbiol.">
        <title>The Global Catalogue of Microorganisms (GCM) 10K type strain sequencing project: providing services to taxonomists for standard genome sequencing and annotation.</title>
        <authorList>
            <consortium name="The Broad Institute Genomics Platform"/>
            <consortium name="The Broad Institute Genome Sequencing Center for Infectious Disease"/>
            <person name="Wu L."/>
            <person name="Ma J."/>
        </authorList>
    </citation>
    <scope>NUCLEOTIDE SEQUENCE [LARGE SCALE GENOMIC DNA]</scope>
    <source>
        <strain evidence="2">NBRC 112416</strain>
    </source>
</reference>
<dbReference type="Pfam" id="PF07471">
    <property type="entry name" value="Phage_Nu1"/>
    <property type="match status" value="1"/>
</dbReference>
<comment type="caution">
    <text evidence="1">The sequence shown here is derived from an EMBL/GenBank/DDBJ whole genome shotgun (WGS) entry which is preliminary data.</text>
</comment>
<dbReference type="SUPFAM" id="SSF46955">
    <property type="entry name" value="Putative DNA-binding domain"/>
    <property type="match status" value="1"/>
</dbReference>
<dbReference type="Gene3D" id="1.10.10.10">
    <property type="entry name" value="Winged helix-like DNA-binding domain superfamily/Winged helix DNA-binding domain"/>
    <property type="match status" value="1"/>
</dbReference>
<dbReference type="InterPro" id="IPR010906">
    <property type="entry name" value="Phage_lambda_Nu1_terminase-ssu"/>
</dbReference>
<gene>
    <name evidence="1" type="ORF">GCM10010862_08680</name>
</gene>
<dbReference type="InterPro" id="IPR036388">
    <property type="entry name" value="WH-like_DNA-bd_sf"/>
</dbReference>
<evidence type="ECO:0000313" key="2">
    <source>
        <dbReference type="Proteomes" id="UP001156691"/>
    </source>
</evidence>
<evidence type="ECO:0000313" key="1">
    <source>
        <dbReference type="EMBL" id="GLQ53609.1"/>
    </source>
</evidence>
<dbReference type="EMBL" id="BSNS01000004">
    <property type="protein sequence ID" value="GLQ53609.1"/>
    <property type="molecule type" value="Genomic_DNA"/>
</dbReference>
<organism evidence="1 2">
    <name type="scientific">Devosia nitrariae</name>
    <dbReference type="NCBI Taxonomy" id="2071872"/>
    <lineage>
        <taxon>Bacteria</taxon>
        <taxon>Pseudomonadati</taxon>
        <taxon>Pseudomonadota</taxon>
        <taxon>Alphaproteobacteria</taxon>
        <taxon>Hyphomicrobiales</taxon>
        <taxon>Devosiaceae</taxon>
        <taxon>Devosia</taxon>
    </lineage>
</organism>
<accession>A0ABQ5W1C9</accession>
<dbReference type="InterPro" id="IPR009061">
    <property type="entry name" value="DNA-bd_dom_put_sf"/>
</dbReference>
<keyword evidence="2" id="KW-1185">Reference proteome</keyword>